<reference evidence="2 3" key="1">
    <citation type="submission" date="2015-07" db="EMBL/GenBank/DDBJ databases">
        <title>The genome of Pseudoloma neurophilia, a relevant intracellular parasite of the zebrafish.</title>
        <authorList>
            <person name="Ndikumana S."/>
            <person name="Pelin A."/>
            <person name="Sanders J."/>
            <person name="Corradi N."/>
        </authorList>
    </citation>
    <scope>NUCLEOTIDE SEQUENCE [LARGE SCALE GENOMIC DNA]</scope>
    <source>
        <strain evidence="2 3">MK1</strain>
    </source>
</reference>
<sequence>MTLEITEEDIFRFNTIQHDRVTVKQQFKNIKFAFLEREAKIYFLESIENNSQINLVDIFEQSKERLVEVKNKGRQIGEEIKALSVENYELKKQIDEIHIDYEKLNFLRKKFEGNESQFKREEILSKAEQKFTDVAEIAKKAVNELELLKEEEEKLKTANNQTYLLSLQEKKQELERKQKRWSRVKYDQILIDIFSWFSRMTSIIEMFFPIIESVKNIRNGFDMDIQIREQKLTISIRNGAFTGISGTEDEYLLKLSTWCKRLDNPRLFILLAKSYIYGI</sequence>
<gene>
    <name evidence="2" type="ORF">M153_3462000440</name>
</gene>
<accession>A0A0R0LTC0</accession>
<evidence type="ECO:0000313" key="2">
    <source>
        <dbReference type="EMBL" id="KRH92691.1"/>
    </source>
</evidence>
<dbReference type="VEuPathDB" id="MicrosporidiaDB:M153_3462000440"/>
<dbReference type="OrthoDB" id="2191914at2759"/>
<comment type="caution">
    <text evidence="2">The sequence shown here is derived from an EMBL/GenBank/DDBJ whole genome shotgun (WGS) entry which is preliminary data.</text>
</comment>
<proteinExistence type="predicted"/>
<dbReference type="EMBL" id="LGUB01000748">
    <property type="protein sequence ID" value="KRH92691.1"/>
    <property type="molecule type" value="Genomic_DNA"/>
</dbReference>
<keyword evidence="3" id="KW-1185">Reference proteome</keyword>
<feature type="coiled-coil region" evidence="1">
    <location>
        <begin position="134"/>
        <end position="184"/>
    </location>
</feature>
<organism evidence="2 3">
    <name type="scientific">Pseudoloma neurophilia</name>
    <dbReference type="NCBI Taxonomy" id="146866"/>
    <lineage>
        <taxon>Eukaryota</taxon>
        <taxon>Fungi</taxon>
        <taxon>Fungi incertae sedis</taxon>
        <taxon>Microsporidia</taxon>
        <taxon>Pseudoloma</taxon>
    </lineage>
</organism>
<name>A0A0R0LTC0_9MICR</name>
<keyword evidence="1" id="KW-0175">Coiled coil</keyword>
<evidence type="ECO:0000256" key="1">
    <source>
        <dbReference type="SAM" id="Coils"/>
    </source>
</evidence>
<evidence type="ECO:0000313" key="3">
    <source>
        <dbReference type="Proteomes" id="UP000051530"/>
    </source>
</evidence>
<dbReference type="Proteomes" id="UP000051530">
    <property type="component" value="Unassembled WGS sequence"/>
</dbReference>
<protein>
    <submittedName>
        <fullName evidence="2">Uncharacterized protein</fullName>
    </submittedName>
</protein>
<dbReference type="AlphaFoldDB" id="A0A0R0LTC0"/>